<dbReference type="KEGG" id="awu:BEN71_09400"/>
<sequence>MKFKIIPALTVSLFSVFAMSSHATELDTYLIQKNLIDQNYKIKDQKNLDIILAALSDEDSRVYPIQIDQNTVIEQMQMSHDHISLQGLITSEDFDQFAKSVGKEQTQQYLIKGMIENCHLIFENEFQRRNPYYVKMKLSSDQKSYEIKVNNDQCKF</sequence>
<proteinExistence type="predicted"/>
<dbReference type="EMBL" id="SGSQ01000003">
    <property type="protein sequence ID" value="RZG48760.1"/>
    <property type="molecule type" value="Genomic_DNA"/>
</dbReference>
<evidence type="ECO:0000313" key="2">
    <source>
        <dbReference type="Proteomes" id="UP000293863"/>
    </source>
</evidence>
<dbReference type="Proteomes" id="UP000293863">
    <property type="component" value="Unassembled WGS sequence"/>
</dbReference>
<name>A0A385C4R2_9GAMM</name>
<comment type="caution">
    <text evidence="1">The sequence shown here is derived from an EMBL/GenBank/DDBJ whole genome shotgun (WGS) entry which is preliminary data.</text>
</comment>
<dbReference type="STRING" id="1879050.GCA_001696605_02034"/>
<keyword evidence="2" id="KW-1185">Reference proteome</keyword>
<protein>
    <submittedName>
        <fullName evidence="1">Uncharacterized protein</fullName>
    </submittedName>
</protein>
<dbReference type="RefSeq" id="WP_068974653.1">
    <property type="nucleotide sequence ID" value="NZ_CP031716.1"/>
</dbReference>
<reference evidence="1 2" key="1">
    <citation type="submission" date="2019-02" db="EMBL/GenBank/DDBJ databases">
        <title>The Batch Genome Submission of Acinetobacter spp. strains.</title>
        <authorList>
            <person name="Qin J."/>
            <person name="Hu Y."/>
            <person name="Ye H."/>
            <person name="Wei L."/>
            <person name="Feng Y."/>
            <person name="Zong Z."/>
        </authorList>
    </citation>
    <scope>NUCLEOTIDE SEQUENCE [LARGE SCALE GENOMIC DNA]</scope>
    <source>
        <strain evidence="1 2">WCHAW060049</strain>
    </source>
</reference>
<evidence type="ECO:0000313" key="1">
    <source>
        <dbReference type="EMBL" id="RZG48760.1"/>
    </source>
</evidence>
<accession>A0A385C4R2</accession>
<dbReference type="OrthoDB" id="6705327at2"/>
<organism evidence="1 2">
    <name type="scientific">Acinetobacter wuhouensis</name>
    <dbReference type="NCBI Taxonomy" id="1879050"/>
    <lineage>
        <taxon>Bacteria</taxon>
        <taxon>Pseudomonadati</taxon>
        <taxon>Pseudomonadota</taxon>
        <taxon>Gammaproteobacteria</taxon>
        <taxon>Moraxellales</taxon>
        <taxon>Moraxellaceae</taxon>
        <taxon>Acinetobacter</taxon>
    </lineage>
</organism>
<gene>
    <name evidence="1" type="ORF">EXU28_03025</name>
</gene>
<dbReference type="AlphaFoldDB" id="A0A385C4R2"/>